<name>A0AC11CZ21_SHEEP</name>
<accession>A0AC11CZ21</accession>
<evidence type="ECO:0000313" key="1">
    <source>
        <dbReference type="Ensembl" id="ENSOARP00020037999.1"/>
    </source>
</evidence>
<reference evidence="1" key="3">
    <citation type="submission" date="2025-09" db="UniProtKB">
        <authorList>
            <consortium name="Ensembl"/>
        </authorList>
    </citation>
    <scope>IDENTIFICATION</scope>
</reference>
<sequence>MRNAGLEETQAGVKTAGRNINNPRYADDTTLMAESKEELKSLLMKVKEKSEKVGLKINIQKTKIMASSPITSWEIDGETVETVSDFIFWGSKITADGDYSHETKRCLLLGRKVVINLDSILKSRDITLPTKVCLVKAMVFRVVMYGCESWTVKKAEC</sequence>
<protein>
    <submittedName>
        <fullName evidence="1">Uncharacterized protein</fullName>
    </submittedName>
</protein>
<organism evidence="1">
    <name type="scientific">Ovis aries</name>
    <name type="common">Sheep</name>
    <dbReference type="NCBI Taxonomy" id="9940"/>
    <lineage>
        <taxon>Eukaryota</taxon>
        <taxon>Metazoa</taxon>
        <taxon>Chordata</taxon>
        <taxon>Craniata</taxon>
        <taxon>Vertebrata</taxon>
        <taxon>Euteleostomi</taxon>
        <taxon>Mammalia</taxon>
        <taxon>Eutheria</taxon>
        <taxon>Laurasiatheria</taxon>
        <taxon>Artiodactyla</taxon>
        <taxon>Ruminantia</taxon>
        <taxon>Pecora</taxon>
        <taxon>Bovidae</taxon>
        <taxon>Caprinae</taxon>
        <taxon>Ovis</taxon>
    </lineage>
</organism>
<dbReference type="Ensembl" id="ENSOART00020072294.1">
    <property type="protein sequence ID" value="ENSOARP00020037999.1"/>
    <property type="gene ID" value="ENSOARG00020032264.1"/>
</dbReference>
<proteinExistence type="predicted"/>
<reference evidence="1" key="1">
    <citation type="submission" date="2020-11" db="EMBL/GenBank/DDBJ databases">
        <authorList>
            <person name="Davenport K.M."/>
            <person name="Bickhart D.M."/>
            <person name="Smith T.P.L."/>
            <person name="Murdoch B.M."/>
            <person name="Rosen B.D."/>
        </authorList>
    </citation>
    <scope>NUCLEOTIDE SEQUENCE [LARGE SCALE GENOMIC DNA]</scope>
    <source>
        <strain evidence="1">OAR_USU_Benz2616</strain>
    </source>
</reference>
<reference evidence="1" key="2">
    <citation type="submission" date="2025-08" db="UniProtKB">
        <authorList>
            <consortium name="Ensembl"/>
        </authorList>
    </citation>
    <scope>IDENTIFICATION</scope>
</reference>